<reference evidence="2" key="1">
    <citation type="submission" date="2016-02" db="EMBL/GenBank/DDBJ databases">
        <authorList>
            <person name="Holder M.E."/>
            <person name="Ajami N.J."/>
            <person name="Petrosino J.F."/>
        </authorList>
    </citation>
    <scope>NUCLEOTIDE SEQUENCE [LARGE SCALE GENOMIC DNA]</scope>
    <source>
        <strain evidence="2">CCUG 45958</strain>
    </source>
</reference>
<dbReference type="AlphaFoldDB" id="A0A0X8JL23"/>
<dbReference type="EMBL" id="CP014229">
    <property type="protein sequence ID" value="AMD90671.1"/>
    <property type="molecule type" value="Genomic_DNA"/>
</dbReference>
<proteinExistence type="predicted"/>
<evidence type="ECO:0000313" key="1">
    <source>
        <dbReference type="EMBL" id="AMD90671.1"/>
    </source>
</evidence>
<protein>
    <submittedName>
        <fullName evidence="1">Uncharacterized protein</fullName>
    </submittedName>
</protein>
<dbReference type="Proteomes" id="UP000069241">
    <property type="component" value="Chromosome"/>
</dbReference>
<evidence type="ECO:0000313" key="2">
    <source>
        <dbReference type="Proteomes" id="UP000069241"/>
    </source>
</evidence>
<dbReference type="KEGG" id="dfi:AXF13_11365"/>
<organism evidence="1 2">
    <name type="scientific">Desulfovibrio fairfieldensis</name>
    <dbReference type="NCBI Taxonomy" id="44742"/>
    <lineage>
        <taxon>Bacteria</taxon>
        <taxon>Pseudomonadati</taxon>
        <taxon>Thermodesulfobacteriota</taxon>
        <taxon>Desulfovibrionia</taxon>
        <taxon>Desulfovibrionales</taxon>
        <taxon>Desulfovibrionaceae</taxon>
        <taxon>Desulfovibrio</taxon>
    </lineage>
</organism>
<sequence length="60" mass="6542">MEMAAAACFPQHAGRIIDLAGNALTVKERGAESVRIIAEEELADVLDRYIQMGDMPRKPA</sequence>
<keyword evidence="2" id="KW-1185">Reference proteome</keyword>
<gene>
    <name evidence="1" type="ORF">AXF13_11365</name>
</gene>
<accession>A0A0X8JL23</accession>
<name>A0A0X8JL23_9BACT</name>